<feature type="transmembrane region" description="Helical" evidence="1">
    <location>
        <begin position="134"/>
        <end position="154"/>
    </location>
</feature>
<keyword evidence="1" id="KW-1133">Transmembrane helix</keyword>
<gene>
    <name evidence="2" type="ORF">BU204_18840</name>
</gene>
<feature type="transmembrane region" description="Helical" evidence="1">
    <location>
        <begin position="52"/>
        <end position="73"/>
    </location>
</feature>
<feature type="transmembrane region" description="Helical" evidence="1">
    <location>
        <begin position="166"/>
        <end position="184"/>
    </location>
</feature>
<feature type="transmembrane region" description="Helical" evidence="1">
    <location>
        <begin position="94"/>
        <end position="122"/>
    </location>
</feature>
<evidence type="ECO:0000256" key="1">
    <source>
        <dbReference type="SAM" id="Phobius"/>
    </source>
</evidence>
<feature type="transmembrane region" description="Helical" evidence="1">
    <location>
        <begin position="266"/>
        <end position="284"/>
    </location>
</feature>
<comment type="caution">
    <text evidence="2">The sequence shown here is derived from an EMBL/GenBank/DDBJ whole genome shotgun (WGS) entry which is preliminary data.</text>
</comment>
<dbReference type="GO" id="GO:0005886">
    <property type="term" value="C:plasma membrane"/>
    <property type="evidence" value="ECO:0007669"/>
    <property type="project" value="UniProtKB-SubCell"/>
</dbReference>
<protein>
    <recommendedName>
        <fullName evidence="4">ABC transporter permease</fullName>
    </recommendedName>
</protein>
<sequence>MVWLTWRQHRAQALVTAGLLLALGVFLLVHALGTSGAGPEALRDRYESVQVYLSWLPAVPLLVGAFWGAPVLARELERGTHRLAWTQSVPRRRWLGAKLLCLGLAVTVAGLALGMIVAGWQSAFDGVADRFGDAAMFGATGVAAGAWWLFAFMLGTAAGGVLRRTLPALAVTTAVFLLALFAVLDARPAYAEPERRVVEDKSAPSAGLRTGSMWLSPSGVEVETVPECADASGEAWLSCPLEAGYRMVEYFHPADRYWRFQWTETGILALATVLLAGPVVYRVARKPI</sequence>
<keyword evidence="3" id="KW-1185">Reference proteome</keyword>
<dbReference type="EMBL" id="MSIE01000034">
    <property type="protein sequence ID" value="OLF16040.1"/>
    <property type="molecule type" value="Genomic_DNA"/>
</dbReference>
<dbReference type="OrthoDB" id="3579673at2"/>
<reference evidence="2 3" key="1">
    <citation type="submission" date="2016-12" db="EMBL/GenBank/DDBJ databases">
        <title>The draft genome sequence of Actinophytocola sp. 11-183.</title>
        <authorList>
            <person name="Wang W."/>
            <person name="Yuan L."/>
        </authorList>
    </citation>
    <scope>NUCLEOTIDE SEQUENCE [LARGE SCALE GENOMIC DNA]</scope>
    <source>
        <strain evidence="2 3">11-183</strain>
    </source>
</reference>
<evidence type="ECO:0000313" key="2">
    <source>
        <dbReference type="EMBL" id="OLF16040.1"/>
    </source>
</evidence>
<proteinExistence type="predicted"/>
<dbReference type="AlphaFoldDB" id="A0A1Q8CNW7"/>
<dbReference type="Pfam" id="PF12679">
    <property type="entry name" value="ABC2_membrane_2"/>
    <property type="match status" value="1"/>
</dbReference>
<organism evidence="2 3">
    <name type="scientific">Actinophytocola xanthii</name>
    <dbReference type="NCBI Taxonomy" id="1912961"/>
    <lineage>
        <taxon>Bacteria</taxon>
        <taxon>Bacillati</taxon>
        <taxon>Actinomycetota</taxon>
        <taxon>Actinomycetes</taxon>
        <taxon>Pseudonocardiales</taxon>
        <taxon>Pseudonocardiaceae</taxon>
    </lineage>
</organism>
<name>A0A1Q8CNW7_9PSEU</name>
<evidence type="ECO:0000313" key="3">
    <source>
        <dbReference type="Proteomes" id="UP000185596"/>
    </source>
</evidence>
<keyword evidence="1" id="KW-0812">Transmembrane</keyword>
<keyword evidence="1" id="KW-0472">Membrane</keyword>
<accession>A0A1Q8CNW7</accession>
<dbReference type="STRING" id="1912961.BU204_18840"/>
<dbReference type="GO" id="GO:0140359">
    <property type="term" value="F:ABC-type transporter activity"/>
    <property type="evidence" value="ECO:0007669"/>
    <property type="project" value="InterPro"/>
</dbReference>
<dbReference type="RefSeq" id="WP_075127092.1">
    <property type="nucleotide sequence ID" value="NZ_MSIE01000034.1"/>
</dbReference>
<evidence type="ECO:0008006" key="4">
    <source>
        <dbReference type="Google" id="ProtNLM"/>
    </source>
</evidence>
<dbReference type="Proteomes" id="UP000185596">
    <property type="component" value="Unassembled WGS sequence"/>
</dbReference>